<dbReference type="AlphaFoldDB" id="A0A430AYQ5"/>
<accession>A0A430AYQ5</accession>
<dbReference type="InterPro" id="IPR048125">
    <property type="entry name" value="CBS_CbpB"/>
</dbReference>
<dbReference type="PANTHER" id="PTHR43080">
    <property type="entry name" value="CBS DOMAIN-CONTAINING PROTEIN CBSX3, MITOCHONDRIAL"/>
    <property type="match status" value="1"/>
</dbReference>
<sequence>MIGNAVKSIFLENEENLLINGDNVATLTDTNNLEHALLVLTNIGYSKIPVLNKEQQLVGLISLSNVVSEMFDTESINPERLAEIKVSDVMDKNVKATMLPFNIEKILNLLVDGNFIPVVDDKEKFLGIITRKEILKSVNHLAHELELKYDVYEKEIQEGETLNKAFNIYPKR</sequence>
<proteinExistence type="predicted"/>
<feature type="domain" description="CBS" evidence="4">
    <location>
        <begin position="18"/>
        <end position="79"/>
    </location>
</feature>
<comment type="caution">
    <text evidence="5">The sequence shown here is derived from an EMBL/GenBank/DDBJ whole genome shotgun (WGS) entry which is preliminary data.</text>
</comment>
<evidence type="ECO:0000313" key="5">
    <source>
        <dbReference type="EMBL" id="RSU13174.1"/>
    </source>
</evidence>
<dbReference type="Gene3D" id="3.10.580.10">
    <property type="entry name" value="CBS-domain"/>
    <property type="match status" value="1"/>
</dbReference>
<keyword evidence="3" id="KW-0175">Coiled coil</keyword>
<dbReference type="InterPro" id="IPR051257">
    <property type="entry name" value="Diverse_CBS-Domain"/>
</dbReference>
<dbReference type="EMBL" id="NGKB01000009">
    <property type="protein sequence ID" value="RSU13174.1"/>
    <property type="molecule type" value="Genomic_DNA"/>
</dbReference>
<evidence type="ECO:0000256" key="2">
    <source>
        <dbReference type="PROSITE-ProRule" id="PRU00703"/>
    </source>
</evidence>
<dbReference type="OrthoDB" id="2375431at2"/>
<dbReference type="Pfam" id="PF00571">
    <property type="entry name" value="CBS"/>
    <property type="match status" value="2"/>
</dbReference>
<keyword evidence="6" id="KW-1185">Reference proteome</keyword>
<dbReference type="RefSeq" id="WP_126794802.1">
    <property type="nucleotide sequence ID" value="NZ_CP060720.1"/>
</dbReference>
<organism evidence="5 6">
    <name type="scientific">Vagococcus carniphilus</name>
    <dbReference type="NCBI Taxonomy" id="218144"/>
    <lineage>
        <taxon>Bacteria</taxon>
        <taxon>Bacillati</taxon>
        <taxon>Bacillota</taxon>
        <taxon>Bacilli</taxon>
        <taxon>Lactobacillales</taxon>
        <taxon>Enterococcaceae</taxon>
        <taxon>Vagococcus</taxon>
    </lineage>
</organism>
<keyword evidence="1 2" id="KW-0129">CBS domain</keyword>
<protein>
    <recommendedName>
        <fullName evidence="4">CBS domain-containing protein</fullName>
    </recommendedName>
</protein>
<gene>
    <name evidence="5" type="ORF">CBF28_09935</name>
</gene>
<dbReference type="PROSITE" id="PS51371">
    <property type="entry name" value="CBS"/>
    <property type="match status" value="1"/>
</dbReference>
<evidence type="ECO:0000256" key="1">
    <source>
        <dbReference type="ARBA" id="ARBA00023122"/>
    </source>
</evidence>
<feature type="coiled-coil region" evidence="3">
    <location>
        <begin position="135"/>
        <end position="162"/>
    </location>
</feature>
<dbReference type="CDD" id="cd04643">
    <property type="entry name" value="CBS_pair_bac"/>
    <property type="match status" value="1"/>
</dbReference>
<dbReference type="Proteomes" id="UP000288028">
    <property type="component" value="Unassembled WGS sequence"/>
</dbReference>
<name>A0A430AYQ5_9ENTE</name>
<evidence type="ECO:0000256" key="3">
    <source>
        <dbReference type="SAM" id="Coils"/>
    </source>
</evidence>
<dbReference type="PANTHER" id="PTHR43080:SF30">
    <property type="entry name" value="CYCLIC DI-AMP RECEPTOR B"/>
    <property type="match status" value="1"/>
</dbReference>
<evidence type="ECO:0000259" key="4">
    <source>
        <dbReference type="PROSITE" id="PS51371"/>
    </source>
</evidence>
<evidence type="ECO:0000313" key="6">
    <source>
        <dbReference type="Proteomes" id="UP000288028"/>
    </source>
</evidence>
<dbReference type="InterPro" id="IPR046342">
    <property type="entry name" value="CBS_dom_sf"/>
</dbReference>
<dbReference type="NCBIfam" id="NF041630">
    <property type="entry name" value="CBS_CbpB"/>
    <property type="match status" value="1"/>
</dbReference>
<dbReference type="GeneID" id="95580998"/>
<dbReference type="SUPFAM" id="SSF54631">
    <property type="entry name" value="CBS-domain pair"/>
    <property type="match status" value="1"/>
</dbReference>
<reference evidence="5 6" key="1">
    <citation type="submission" date="2017-05" db="EMBL/GenBank/DDBJ databases">
        <title>Vagococcus spp. assemblies.</title>
        <authorList>
            <person name="Gulvik C.A."/>
        </authorList>
    </citation>
    <scope>NUCLEOTIDE SEQUENCE [LARGE SCALE GENOMIC DNA]</scope>
    <source>
        <strain evidence="5 6">SS1714</strain>
    </source>
</reference>
<dbReference type="InterPro" id="IPR000644">
    <property type="entry name" value="CBS_dom"/>
</dbReference>